<keyword evidence="2" id="KW-1185">Reference proteome</keyword>
<organism evidence="1 2">
    <name type="scientific">Mucuna pruriens</name>
    <name type="common">Velvet bean</name>
    <name type="synonym">Dolichos pruriens</name>
    <dbReference type="NCBI Taxonomy" id="157652"/>
    <lineage>
        <taxon>Eukaryota</taxon>
        <taxon>Viridiplantae</taxon>
        <taxon>Streptophyta</taxon>
        <taxon>Embryophyta</taxon>
        <taxon>Tracheophyta</taxon>
        <taxon>Spermatophyta</taxon>
        <taxon>Magnoliopsida</taxon>
        <taxon>eudicotyledons</taxon>
        <taxon>Gunneridae</taxon>
        <taxon>Pentapetalae</taxon>
        <taxon>rosids</taxon>
        <taxon>fabids</taxon>
        <taxon>Fabales</taxon>
        <taxon>Fabaceae</taxon>
        <taxon>Papilionoideae</taxon>
        <taxon>50 kb inversion clade</taxon>
        <taxon>NPAAA clade</taxon>
        <taxon>indigoferoid/millettioid clade</taxon>
        <taxon>Phaseoleae</taxon>
        <taxon>Mucuna</taxon>
    </lineage>
</organism>
<proteinExistence type="predicted"/>
<comment type="caution">
    <text evidence="1">The sequence shown here is derived from an EMBL/GenBank/DDBJ whole genome shotgun (WGS) entry which is preliminary data.</text>
</comment>
<dbReference type="OrthoDB" id="1747867at2759"/>
<dbReference type="Proteomes" id="UP000257109">
    <property type="component" value="Unassembled WGS sequence"/>
</dbReference>
<evidence type="ECO:0000313" key="1">
    <source>
        <dbReference type="EMBL" id="RDX90463.1"/>
    </source>
</evidence>
<name>A0A371GJF6_MUCPR</name>
<sequence length="60" mass="6824">MTTNNIQFQENDLQTQIGQLANMMNQLQSKGFGQIPFQTILIPQENMSDITLRSGKELPQ</sequence>
<dbReference type="EMBL" id="QJKJ01005398">
    <property type="protein sequence ID" value="RDX90463.1"/>
    <property type="molecule type" value="Genomic_DNA"/>
</dbReference>
<accession>A0A371GJF6</accession>
<evidence type="ECO:0000313" key="2">
    <source>
        <dbReference type="Proteomes" id="UP000257109"/>
    </source>
</evidence>
<feature type="non-terminal residue" evidence="1">
    <location>
        <position position="1"/>
    </location>
</feature>
<gene>
    <name evidence="1" type="ORF">CR513_27674</name>
</gene>
<dbReference type="AlphaFoldDB" id="A0A371GJF6"/>
<protein>
    <submittedName>
        <fullName evidence="1">Uncharacterized protein</fullName>
    </submittedName>
</protein>
<reference evidence="1" key="1">
    <citation type="submission" date="2018-05" db="EMBL/GenBank/DDBJ databases">
        <title>Draft genome of Mucuna pruriens seed.</title>
        <authorList>
            <person name="Nnadi N.E."/>
            <person name="Vos R."/>
            <person name="Hasami M.H."/>
            <person name="Devisetty U.K."/>
            <person name="Aguiy J.C."/>
        </authorList>
    </citation>
    <scope>NUCLEOTIDE SEQUENCE [LARGE SCALE GENOMIC DNA]</scope>
    <source>
        <strain evidence="1">JCA_2017</strain>
    </source>
</reference>